<comment type="similarity">
    <text evidence="1">Belongs to the glycosyl hydrolase 13 family.</text>
</comment>
<sequence>MSVQKEMKEPIYYGDPAATDGISVFDQDFDDLFSYDGDDLGLSYTPAQSAFCLWAPTAFEAEVVLYESWQEAEGEHLPMTRDVRGVWRLMVAGDLDGKFYTYRVRVGEQWNEAADPYARAVGVNGDRGAILDLRKTDPERWTDEKPLLVDPVDAVIYELHLRDLSVHPASGITHKGQYLGLAEEGTRGPGGILTGLDHIAGLGVTHVQLLPIYDYATESVDETRLSQPHYNWGYDPKNYNAPEGSYATDPYVPSVRIRELKTMIQALHDRGLRVIMDVVYNHVYDGFRVNFTKLVPGYYLRYKPDGSLSNGSGCGNDVASERLMMSRFIVESVLYWAREYHIDGFRFDLMGLIDIETMQEVRRRLDEIDPSILTIGEGWIMDTELSPSRLASQSNADVLPGIGHFNDGFRDAVKGNIFRYEEPGFIGGKGGLEQAVKTGITGGVVYGQATGQFADEPQQCVNFMECHDNHTLWDKIVLSSEGVSDSRREAMHRLASAMVLTSQGIPFVHAGQEFMRTKDGVENSYKSPVEINRMDWERCAAHTSDVAYMKRLIALRKAHPAFRLRTAEEIRTRLIFERSPAGTVAYTLRDHAGGDSAKHLYVLYNANPDGASLSLPALGEWSILFGDELVTGVAGGKLAVRGLGMVVLAVQP</sequence>
<dbReference type="InterPro" id="IPR013780">
    <property type="entry name" value="Glyco_hydro_b"/>
</dbReference>
<proteinExistence type="inferred from homology"/>
<dbReference type="InterPro" id="IPR006047">
    <property type="entry name" value="GH13_cat_dom"/>
</dbReference>
<dbReference type="Gene3D" id="3.20.20.80">
    <property type="entry name" value="Glycosidases"/>
    <property type="match status" value="1"/>
</dbReference>
<dbReference type="Pfam" id="PF02922">
    <property type="entry name" value="CBM_48"/>
    <property type="match status" value="1"/>
</dbReference>
<organism evidence="3 4">
    <name type="scientific">Paenibacillus auburnensis</name>
    <dbReference type="NCBI Taxonomy" id="2905649"/>
    <lineage>
        <taxon>Bacteria</taxon>
        <taxon>Bacillati</taxon>
        <taxon>Bacillota</taxon>
        <taxon>Bacilli</taxon>
        <taxon>Bacillales</taxon>
        <taxon>Paenibacillaceae</taxon>
        <taxon>Paenibacillus</taxon>
    </lineage>
</organism>
<dbReference type="InterPro" id="IPR049117">
    <property type="entry name" value="pulA_all-beta"/>
</dbReference>
<evidence type="ECO:0000256" key="1">
    <source>
        <dbReference type="ARBA" id="ARBA00008061"/>
    </source>
</evidence>
<keyword evidence="3" id="KW-0326">Glycosidase</keyword>
<dbReference type="PANTHER" id="PTHR43002">
    <property type="entry name" value="GLYCOGEN DEBRANCHING ENZYME"/>
    <property type="match status" value="1"/>
</dbReference>
<dbReference type="EMBL" id="CAKMMG010000006">
    <property type="protein sequence ID" value="CAH1213232.1"/>
    <property type="molecule type" value="Genomic_DNA"/>
</dbReference>
<dbReference type="CDD" id="cd11341">
    <property type="entry name" value="AmyAc_Pullulanase_LD-like"/>
    <property type="match status" value="1"/>
</dbReference>
<accession>A0ABM9CHY5</accession>
<dbReference type="EC" id="3.2.1.41" evidence="3"/>
<dbReference type="SUPFAM" id="SSF51445">
    <property type="entry name" value="(Trans)glycosidases"/>
    <property type="match status" value="1"/>
</dbReference>
<gene>
    <name evidence="3" type="primary">amyX</name>
    <name evidence="3" type="ORF">PAECIP111892_03817</name>
</gene>
<dbReference type="InterPro" id="IPR014756">
    <property type="entry name" value="Ig_E-set"/>
</dbReference>
<dbReference type="InterPro" id="IPR017853">
    <property type="entry name" value="GH"/>
</dbReference>
<keyword evidence="3" id="KW-0378">Hydrolase</keyword>
<dbReference type="SUPFAM" id="SSF81296">
    <property type="entry name" value="E set domains"/>
    <property type="match status" value="1"/>
</dbReference>
<evidence type="ECO:0000313" key="4">
    <source>
        <dbReference type="Proteomes" id="UP000838324"/>
    </source>
</evidence>
<dbReference type="Proteomes" id="UP000838324">
    <property type="component" value="Unassembled WGS sequence"/>
</dbReference>
<evidence type="ECO:0000313" key="3">
    <source>
        <dbReference type="EMBL" id="CAH1213232.1"/>
    </source>
</evidence>
<protein>
    <submittedName>
        <fullName evidence="3">Pullulanase</fullName>
        <ecNumber evidence="3">3.2.1.41</ecNumber>
    </submittedName>
</protein>
<keyword evidence="4" id="KW-1185">Reference proteome</keyword>
<dbReference type="InterPro" id="IPR011840">
    <property type="entry name" value="PulA_typeI"/>
</dbReference>
<dbReference type="CDD" id="cd02860">
    <property type="entry name" value="E_set_Pullulanase"/>
    <property type="match status" value="1"/>
</dbReference>
<dbReference type="RefSeq" id="WP_236335607.1">
    <property type="nucleotide sequence ID" value="NZ_CAKMMG010000006.1"/>
</dbReference>
<feature type="domain" description="Glycosyl hydrolase family 13 catalytic" evidence="2">
    <location>
        <begin position="182"/>
        <end position="556"/>
    </location>
</feature>
<dbReference type="Gene3D" id="2.60.40.1180">
    <property type="entry name" value="Golgi alpha-mannosidase II"/>
    <property type="match status" value="1"/>
</dbReference>
<dbReference type="Gene3D" id="2.60.40.10">
    <property type="entry name" value="Immunoglobulins"/>
    <property type="match status" value="1"/>
</dbReference>
<dbReference type="Pfam" id="PF21653">
    <property type="entry name" value="pulA_all-beta"/>
    <property type="match status" value="1"/>
</dbReference>
<reference evidence="3" key="1">
    <citation type="submission" date="2022-01" db="EMBL/GenBank/DDBJ databases">
        <authorList>
            <person name="Criscuolo A."/>
        </authorList>
    </citation>
    <scope>NUCLEOTIDE SEQUENCE</scope>
    <source>
        <strain evidence="3">CIP111892</strain>
    </source>
</reference>
<dbReference type="SMART" id="SM00642">
    <property type="entry name" value="Aamy"/>
    <property type="match status" value="1"/>
</dbReference>
<dbReference type="InterPro" id="IPR013783">
    <property type="entry name" value="Ig-like_fold"/>
</dbReference>
<dbReference type="Pfam" id="PF00128">
    <property type="entry name" value="Alpha-amylase"/>
    <property type="match status" value="1"/>
</dbReference>
<dbReference type="NCBIfam" id="TIGR02104">
    <property type="entry name" value="pulA_typeI"/>
    <property type="match status" value="1"/>
</dbReference>
<dbReference type="InterPro" id="IPR004193">
    <property type="entry name" value="Glyco_hydro_13_N"/>
</dbReference>
<evidence type="ECO:0000259" key="2">
    <source>
        <dbReference type="SMART" id="SM00642"/>
    </source>
</evidence>
<name>A0ABM9CHY5_9BACL</name>
<comment type="caution">
    <text evidence="3">The sequence shown here is derived from an EMBL/GenBank/DDBJ whole genome shotgun (WGS) entry which is preliminary data.</text>
</comment>
<dbReference type="GO" id="GO:0051060">
    <property type="term" value="F:pullulanase activity"/>
    <property type="evidence" value="ECO:0007669"/>
    <property type="project" value="UniProtKB-EC"/>
</dbReference>